<gene>
    <name evidence="8" type="ORF">NAEGRDRAFT_59875</name>
</gene>
<keyword evidence="5" id="KW-0819">tRNA processing</keyword>
<feature type="domain" description="tRNA/rRNA methyltransferase SpoU type" evidence="7">
    <location>
        <begin position="51"/>
        <end position="238"/>
    </location>
</feature>
<reference evidence="8 9" key="1">
    <citation type="journal article" date="2010" name="Cell">
        <title>The genome of Naegleria gruberi illuminates early eukaryotic versatility.</title>
        <authorList>
            <person name="Fritz-Laylin L.K."/>
            <person name="Prochnik S.E."/>
            <person name="Ginger M.L."/>
            <person name="Dacks J.B."/>
            <person name="Carpenter M.L."/>
            <person name="Field M.C."/>
            <person name="Kuo A."/>
            <person name="Paredez A."/>
            <person name="Chapman J."/>
            <person name="Pham J."/>
            <person name="Shu S."/>
            <person name="Neupane R."/>
            <person name="Cipriano M."/>
            <person name="Mancuso J."/>
            <person name="Tu H."/>
            <person name="Salamov A."/>
            <person name="Lindquist E."/>
            <person name="Shapiro H."/>
            <person name="Lucas S."/>
            <person name="Grigoriev I.V."/>
            <person name="Cande W.Z."/>
            <person name="Fulton C."/>
            <person name="Rokhsar D.S."/>
            <person name="Dawson S.C."/>
        </authorList>
    </citation>
    <scope>NUCLEOTIDE SEQUENCE [LARGE SCALE GENOMIC DNA]</scope>
    <source>
        <strain evidence="8 9">NEG-M</strain>
    </source>
</reference>
<dbReference type="STRING" id="5762.D2W1R5"/>
<dbReference type="InterPro" id="IPR001537">
    <property type="entry name" value="SpoU_MeTrfase"/>
</dbReference>
<proteinExistence type="predicted"/>
<dbReference type="GeneID" id="8857095"/>
<dbReference type="InParanoid" id="D2W1R5"/>
<dbReference type="InterPro" id="IPR033671">
    <property type="entry name" value="TrmH"/>
</dbReference>
<dbReference type="CDD" id="cd18092">
    <property type="entry name" value="SpoU-like_TrmH"/>
    <property type="match status" value="1"/>
</dbReference>
<dbReference type="SUPFAM" id="SSF75217">
    <property type="entry name" value="alpha/beta knot"/>
    <property type="match status" value="1"/>
</dbReference>
<dbReference type="RefSeq" id="XP_002669708.1">
    <property type="nucleotide sequence ID" value="XM_002669662.1"/>
</dbReference>
<evidence type="ECO:0000256" key="2">
    <source>
        <dbReference type="ARBA" id="ARBA00022603"/>
    </source>
</evidence>
<keyword evidence="9" id="KW-1185">Reference proteome</keyword>
<keyword evidence="6" id="KW-0694">RNA-binding</keyword>
<sequence>MTALRKFIRSYPYTQEQKASLINYFSNFLKEGRVSMMKDVLDKRTRFIIPVLEDVQSSQNVSAIIRTVECFGMNDLHIISNPDSMSDKKGISKGVAKGATDWINIKQYQNSDECFKELKEKHNCRIIVTSPYSIPQLVLGQKRNSWREDQHPSVYNNLRDEITERHVRVPHYIGIENVPIDLLNSDNDYDKPIAVVFGNESHGISNSAIDHADASLTIPLYGFTESFNVHVSTALTTYYLNEKFRNYLKNSETKSLAEKYMLSPEEKNNTLVEWMRECVSLGDEVELSFMRNNGISIPTHFSSAHQS</sequence>
<dbReference type="OMA" id="IRTVECF"/>
<keyword evidence="1" id="KW-0820">tRNA-binding</keyword>
<dbReference type="InterPro" id="IPR029028">
    <property type="entry name" value="Alpha/beta_knot_MTases"/>
</dbReference>
<keyword evidence="4" id="KW-0949">S-adenosyl-L-methionine</keyword>
<keyword evidence="2" id="KW-0489">Methyltransferase</keyword>
<dbReference type="OrthoDB" id="241340at2759"/>
<keyword evidence="3" id="KW-0808">Transferase</keyword>
<organism evidence="9">
    <name type="scientific">Naegleria gruberi</name>
    <name type="common">Amoeba</name>
    <dbReference type="NCBI Taxonomy" id="5762"/>
    <lineage>
        <taxon>Eukaryota</taxon>
        <taxon>Discoba</taxon>
        <taxon>Heterolobosea</taxon>
        <taxon>Tetramitia</taxon>
        <taxon>Eutetramitia</taxon>
        <taxon>Vahlkampfiidae</taxon>
        <taxon>Naegleria</taxon>
    </lineage>
</organism>
<dbReference type="Gene3D" id="3.40.1280.10">
    <property type="match status" value="1"/>
</dbReference>
<dbReference type="GO" id="GO:0002938">
    <property type="term" value="P:tRNA guanine ribose methylation"/>
    <property type="evidence" value="ECO:0007669"/>
    <property type="project" value="TreeGrafter"/>
</dbReference>
<evidence type="ECO:0000259" key="7">
    <source>
        <dbReference type="Pfam" id="PF00588"/>
    </source>
</evidence>
<evidence type="ECO:0000313" key="8">
    <source>
        <dbReference type="EMBL" id="EFC36964.1"/>
    </source>
</evidence>
<dbReference type="InterPro" id="IPR029026">
    <property type="entry name" value="tRNA_m1G_MTases_N"/>
</dbReference>
<accession>D2W1R5</accession>
<dbReference type="VEuPathDB" id="AmoebaDB:NAEGRDRAFT_59875"/>
<evidence type="ECO:0000256" key="1">
    <source>
        <dbReference type="ARBA" id="ARBA00022555"/>
    </source>
</evidence>
<dbReference type="PANTHER" id="PTHR43453">
    <property type="entry name" value="RRNA METHYLASE-LIKE"/>
    <property type="match status" value="1"/>
</dbReference>
<dbReference type="Pfam" id="PF00588">
    <property type="entry name" value="SpoU_methylase"/>
    <property type="match status" value="1"/>
</dbReference>
<dbReference type="EMBL" id="GG738923">
    <property type="protein sequence ID" value="EFC36964.1"/>
    <property type="molecule type" value="Genomic_DNA"/>
</dbReference>
<dbReference type="GO" id="GO:0008173">
    <property type="term" value="F:RNA methyltransferase activity"/>
    <property type="evidence" value="ECO:0007669"/>
    <property type="project" value="InterPro"/>
</dbReference>
<dbReference type="AlphaFoldDB" id="D2W1R5"/>
<evidence type="ECO:0000256" key="3">
    <source>
        <dbReference type="ARBA" id="ARBA00022679"/>
    </source>
</evidence>
<name>D2W1R5_NAEGR</name>
<evidence type="ECO:0000256" key="6">
    <source>
        <dbReference type="ARBA" id="ARBA00022884"/>
    </source>
</evidence>
<dbReference type="GO" id="GO:0000049">
    <property type="term" value="F:tRNA binding"/>
    <property type="evidence" value="ECO:0007669"/>
    <property type="project" value="UniProtKB-KW"/>
</dbReference>
<protein>
    <submittedName>
        <fullName evidence="8">SpoU protein</fullName>
    </submittedName>
</protein>
<evidence type="ECO:0000256" key="4">
    <source>
        <dbReference type="ARBA" id="ARBA00022691"/>
    </source>
</evidence>
<dbReference type="KEGG" id="ngr:NAEGRDRAFT_59875"/>
<dbReference type="PANTHER" id="PTHR43453:SF1">
    <property type="entry name" value="TRNA_RRNA METHYLTRANSFERASE SPOU TYPE DOMAIN-CONTAINING PROTEIN"/>
    <property type="match status" value="1"/>
</dbReference>
<dbReference type="eggNOG" id="KOG0838">
    <property type="taxonomic scope" value="Eukaryota"/>
</dbReference>
<evidence type="ECO:0000313" key="9">
    <source>
        <dbReference type="Proteomes" id="UP000006671"/>
    </source>
</evidence>
<dbReference type="Proteomes" id="UP000006671">
    <property type="component" value="Unassembled WGS sequence"/>
</dbReference>
<evidence type="ECO:0000256" key="5">
    <source>
        <dbReference type="ARBA" id="ARBA00022694"/>
    </source>
</evidence>